<accession>A0A392M0L0</accession>
<keyword evidence="1" id="KW-0175">Coiled coil</keyword>
<dbReference type="EMBL" id="LXQA010001505">
    <property type="protein sequence ID" value="MCH80801.1"/>
    <property type="molecule type" value="Genomic_DNA"/>
</dbReference>
<feature type="coiled-coil region" evidence="1">
    <location>
        <begin position="63"/>
        <end position="118"/>
    </location>
</feature>
<evidence type="ECO:0000313" key="2">
    <source>
        <dbReference type="EMBL" id="MCH80801.1"/>
    </source>
</evidence>
<feature type="non-terminal residue" evidence="2">
    <location>
        <position position="366"/>
    </location>
</feature>
<reference evidence="2 3" key="1">
    <citation type="journal article" date="2018" name="Front. Plant Sci.">
        <title>Red Clover (Trifolium pratense) and Zigzag Clover (T. medium) - A Picture of Genomic Similarities and Differences.</title>
        <authorList>
            <person name="Dluhosova J."/>
            <person name="Istvanek J."/>
            <person name="Nedelnik J."/>
            <person name="Repkova J."/>
        </authorList>
    </citation>
    <scope>NUCLEOTIDE SEQUENCE [LARGE SCALE GENOMIC DNA]</scope>
    <source>
        <strain evidence="3">cv. 10/8</strain>
        <tissue evidence="2">Leaf</tissue>
    </source>
</reference>
<evidence type="ECO:0000256" key="1">
    <source>
        <dbReference type="SAM" id="Coils"/>
    </source>
</evidence>
<name>A0A392M0L0_9FABA</name>
<dbReference type="AlphaFoldDB" id="A0A392M0L0"/>
<comment type="caution">
    <text evidence="2">The sequence shown here is derived from an EMBL/GenBank/DDBJ whole genome shotgun (WGS) entry which is preliminary data.</text>
</comment>
<keyword evidence="3" id="KW-1185">Reference proteome</keyword>
<protein>
    <submittedName>
        <fullName evidence="2">Uncharacterized protein</fullName>
    </submittedName>
</protein>
<organism evidence="2 3">
    <name type="scientific">Trifolium medium</name>
    <dbReference type="NCBI Taxonomy" id="97028"/>
    <lineage>
        <taxon>Eukaryota</taxon>
        <taxon>Viridiplantae</taxon>
        <taxon>Streptophyta</taxon>
        <taxon>Embryophyta</taxon>
        <taxon>Tracheophyta</taxon>
        <taxon>Spermatophyta</taxon>
        <taxon>Magnoliopsida</taxon>
        <taxon>eudicotyledons</taxon>
        <taxon>Gunneridae</taxon>
        <taxon>Pentapetalae</taxon>
        <taxon>rosids</taxon>
        <taxon>fabids</taxon>
        <taxon>Fabales</taxon>
        <taxon>Fabaceae</taxon>
        <taxon>Papilionoideae</taxon>
        <taxon>50 kb inversion clade</taxon>
        <taxon>NPAAA clade</taxon>
        <taxon>Hologalegina</taxon>
        <taxon>IRL clade</taxon>
        <taxon>Trifolieae</taxon>
        <taxon>Trifolium</taxon>
    </lineage>
</organism>
<proteinExistence type="predicted"/>
<sequence length="366" mass="41829">MVEGFGVDGPWKTFNFSSTSSDLEKLDLMNNVEPQSMMVDSLPYVLRVVAMEGFMMSSSVKVNVVLYREKEALKAKVKRLKKEVDATQDVLTEALSWENDLKENLRVLKDEKDDLKVRVNKGPEREEFPNKDTVIVGKDVELKGLQQMRGMSREFRYPVRRFILVRPRTCIVQKFLGHGVDHSFRVALLVARPMLSGVSYGNTVPSLNLHKWLPPRPWNYGWPAFSSSQKGDEQAYEIPRTCGRSAETLEVGTVVGAEVLHLQSQLTENFVGGSPCPFFIDKAYDDSIILISSYRVERDNYNHQYQLAIAAIGEDEVRRDRSNGLRSVWVVYPLQVAYNNYYVCCRWCIKEASMKESIGLDLKHLD</sequence>
<gene>
    <name evidence="2" type="ORF">A2U01_0001575</name>
</gene>
<evidence type="ECO:0000313" key="3">
    <source>
        <dbReference type="Proteomes" id="UP000265520"/>
    </source>
</evidence>
<dbReference type="Proteomes" id="UP000265520">
    <property type="component" value="Unassembled WGS sequence"/>
</dbReference>